<dbReference type="SUPFAM" id="SSF69742">
    <property type="entry name" value="Glutamyl tRNA-reductase catalytic, N-terminal domain"/>
    <property type="match status" value="1"/>
</dbReference>
<evidence type="ECO:0000256" key="1">
    <source>
        <dbReference type="ARBA" id="ARBA00005059"/>
    </source>
</evidence>
<keyword evidence="6 8" id="KW-0627">Porphyrin biosynthesis</keyword>
<dbReference type="RefSeq" id="WP_305749947.1">
    <property type="nucleotide sequence ID" value="NZ_JAUZEE010000006.1"/>
</dbReference>
<feature type="binding site" evidence="8">
    <location>
        <position position="143"/>
    </location>
    <ligand>
        <name>substrate</name>
    </ligand>
</feature>
<keyword evidence="4 8" id="KW-0521">NADP</keyword>
<comment type="miscellaneous">
    <text evidence="8">During catalysis, the active site Cys acts as a nucleophile attacking the alpha-carbonyl group of tRNA-bound glutamate with the formation of a thioester intermediate between enzyme and glutamate, and the concomitant release of tRNA(Glu). The thioester intermediate is finally reduced by direct hydride transfer from NADPH, to form the product GSA.</text>
</comment>
<evidence type="ECO:0000259" key="11">
    <source>
        <dbReference type="Pfam" id="PF01488"/>
    </source>
</evidence>
<evidence type="ECO:0000256" key="4">
    <source>
        <dbReference type="ARBA" id="ARBA00022857"/>
    </source>
</evidence>
<evidence type="ECO:0000256" key="3">
    <source>
        <dbReference type="ARBA" id="ARBA00012970"/>
    </source>
</evidence>
<dbReference type="SUPFAM" id="SSF69075">
    <property type="entry name" value="Glutamyl tRNA-reductase dimerization domain"/>
    <property type="match status" value="1"/>
</dbReference>
<dbReference type="InterPro" id="IPR036453">
    <property type="entry name" value="GluRdtase_dimer_dom_sf"/>
</dbReference>
<feature type="binding site" evidence="8">
    <location>
        <begin position="212"/>
        <end position="217"/>
    </location>
    <ligand>
        <name>NADP(+)</name>
        <dbReference type="ChEBI" id="CHEBI:58349"/>
    </ligand>
</feature>
<reference evidence="13 14" key="1">
    <citation type="submission" date="2023-08" db="EMBL/GenBank/DDBJ databases">
        <authorList>
            <person name="Roldan D.M."/>
            <person name="Menes R.J."/>
        </authorList>
    </citation>
    <scope>NUCLEOTIDE SEQUENCE [LARGE SCALE GENOMIC DNA]</scope>
    <source>
        <strain evidence="13 14">CCM 2812</strain>
    </source>
</reference>
<organism evidence="13 14">
    <name type="scientific">Leptothrix discophora</name>
    <dbReference type="NCBI Taxonomy" id="89"/>
    <lineage>
        <taxon>Bacteria</taxon>
        <taxon>Pseudomonadati</taxon>
        <taxon>Pseudomonadota</taxon>
        <taxon>Betaproteobacteria</taxon>
        <taxon>Burkholderiales</taxon>
        <taxon>Sphaerotilaceae</taxon>
        <taxon>Leptothrix</taxon>
    </lineage>
</organism>
<comment type="subunit">
    <text evidence="8">Homodimer.</text>
</comment>
<evidence type="ECO:0000259" key="12">
    <source>
        <dbReference type="Pfam" id="PF05201"/>
    </source>
</evidence>
<evidence type="ECO:0000256" key="9">
    <source>
        <dbReference type="RuleBase" id="RU000584"/>
    </source>
</evidence>
<comment type="catalytic activity">
    <reaction evidence="7 8 9">
        <text>(S)-4-amino-5-oxopentanoate + tRNA(Glu) + NADP(+) = L-glutamyl-tRNA(Glu) + NADPH + H(+)</text>
        <dbReference type="Rhea" id="RHEA:12344"/>
        <dbReference type="Rhea" id="RHEA-COMP:9663"/>
        <dbReference type="Rhea" id="RHEA-COMP:9680"/>
        <dbReference type="ChEBI" id="CHEBI:15378"/>
        <dbReference type="ChEBI" id="CHEBI:57501"/>
        <dbReference type="ChEBI" id="CHEBI:57783"/>
        <dbReference type="ChEBI" id="CHEBI:58349"/>
        <dbReference type="ChEBI" id="CHEBI:78442"/>
        <dbReference type="ChEBI" id="CHEBI:78520"/>
        <dbReference type="EC" id="1.2.1.70"/>
    </reaction>
</comment>
<feature type="domain" description="Glutamyl-tRNA reductase N-terminal" evidence="12">
    <location>
        <begin position="24"/>
        <end position="179"/>
    </location>
</feature>
<feature type="site" description="Important for activity" evidence="8">
    <location>
        <position position="122"/>
    </location>
</feature>
<dbReference type="SUPFAM" id="SSF51735">
    <property type="entry name" value="NAD(P)-binding Rossmann-fold domains"/>
    <property type="match status" value="1"/>
</dbReference>
<feature type="binding site" evidence="8">
    <location>
        <begin position="137"/>
        <end position="139"/>
    </location>
    <ligand>
        <name>substrate</name>
    </ligand>
</feature>
<feature type="binding site" evidence="8">
    <location>
        <position position="132"/>
    </location>
    <ligand>
        <name>substrate</name>
    </ligand>
</feature>
<feature type="active site" description="Nucleophile" evidence="8">
    <location>
        <position position="73"/>
    </location>
</feature>
<dbReference type="EC" id="1.2.1.70" evidence="3 8"/>
<evidence type="ECO:0000256" key="6">
    <source>
        <dbReference type="ARBA" id="ARBA00023244"/>
    </source>
</evidence>
<comment type="pathway">
    <text evidence="1 8 9">Porphyrin-containing compound metabolism; protoporphyrin-IX biosynthesis; 5-aminolevulinate from L-glutamyl-tRNA(Glu): step 1/2.</text>
</comment>
<name>A0ABT9G4H2_LEPDI</name>
<proteinExistence type="inferred from homology"/>
<dbReference type="CDD" id="cd05213">
    <property type="entry name" value="NAD_bind_Glutamyl_tRNA_reduct"/>
    <property type="match status" value="1"/>
</dbReference>
<dbReference type="InterPro" id="IPR018214">
    <property type="entry name" value="GluRdtase_CS"/>
</dbReference>
<dbReference type="EMBL" id="JAUZEE010000006">
    <property type="protein sequence ID" value="MDP4301390.1"/>
    <property type="molecule type" value="Genomic_DNA"/>
</dbReference>
<dbReference type="PANTHER" id="PTHR43013:SF1">
    <property type="entry name" value="GLUTAMYL-TRNA REDUCTASE"/>
    <property type="match status" value="1"/>
</dbReference>
<sequence length="447" mass="47267">MNAPDRAVTAGRPAGAASASLLAIGLNHTSAPLDLRGRYAVPVDRLAPTLQGLREHLLARGAPAAGLTLLSTCNRTELYLGGSDAASLLPPVEAWFAAQGGAGPEDLRQHRYVREGAEVARHAFRVAAGLDSAVLGEPQILGQLKTAVRTAETAGLLGGTLQQLFQRSFAVAKAVRSGTEIGAHPVSLAAAAVRIALQLFGDLGQQRVLFIGAGEMIELVATHLAARAPASIAVANRSLDRAEALASRFGGEALPLVGLDGRLSGFDLIVSCTASSLPLVGLGAVQRALRQRRRRPMLMFDLAVPRDIEAEVGALDDVYLYTVDDLAARAAEGGERRQAAVQAAETLVEAGVDHFRQWLAQRDSVPLVQSLLARGDAWREQELQRARRALARGTPIDEVLEMLSGTLTRKLLHGALAGLHRSQGDEHHAWADAAQRCFLQPGGHGVD</sequence>
<gene>
    <name evidence="8 13" type="primary">hemA</name>
    <name evidence="13" type="ORF">Q8X39_12140</name>
</gene>
<evidence type="ECO:0000313" key="14">
    <source>
        <dbReference type="Proteomes" id="UP001235760"/>
    </source>
</evidence>
<comment type="domain">
    <text evidence="8">Possesses an unusual extended V-shaped dimeric structure with each monomer consisting of three distinct domains arranged along a curved 'spinal' alpha-helix. The N-terminal catalytic domain specifically recognizes the glutamate moiety of the substrate. The second domain is the NADPH-binding domain, and the third C-terminal domain is responsible for dimerization.</text>
</comment>
<evidence type="ECO:0000256" key="5">
    <source>
        <dbReference type="ARBA" id="ARBA00023002"/>
    </source>
</evidence>
<evidence type="ECO:0000256" key="7">
    <source>
        <dbReference type="ARBA" id="ARBA00047464"/>
    </source>
</evidence>
<evidence type="ECO:0000256" key="2">
    <source>
        <dbReference type="ARBA" id="ARBA00005916"/>
    </source>
</evidence>
<dbReference type="NCBIfam" id="TIGR01035">
    <property type="entry name" value="hemA"/>
    <property type="match status" value="1"/>
</dbReference>
<dbReference type="PANTHER" id="PTHR43013">
    <property type="entry name" value="GLUTAMYL-TRNA REDUCTASE"/>
    <property type="match status" value="1"/>
</dbReference>
<keyword evidence="5 8" id="KW-0560">Oxidoreductase</keyword>
<dbReference type="InterPro" id="IPR036343">
    <property type="entry name" value="GluRdtase_N_sf"/>
</dbReference>
<dbReference type="Gene3D" id="3.40.50.720">
    <property type="entry name" value="NAD(P)-binding Rossmann-like Domain"/>
    <property type="match status" value="1"/>
</dbReference>
<comment type="caution">
    <text evidence="13">The sequence shown here is derived from an EMBL/GenBank/DDBJ whole genome shotgun (WGS) entry which is preliminary data.</text>
</comment>
<dbReference type="InterPro" id="IPR000343">
    <property type="entry name" value="4pyrrol_synth_GluRdtase"/>
</dbReference>
<evidence type="ECO:0000256" key="8">
    <source>
        <dbReference type="HAMAP-Rule" id="MF_00087"/>
    </source>
</evidence>
<dbReference type="Pfam" id="PF00745">
    <property type="entry name" value="GlutR_dimer"/>
    <property type="match status" value="1"/>
</dbReference>
<dbReference type="InterPro" id="IPR015896">
    <property type="entry name" value="4pyrrol_synth_GluRdtase_dimer"/>
</dbReference>
<dbReference type="InterPro" id="IPR036291">
    <property type="entry name" value="NAD(P)-bd_dom_sf"/>
</dbReference>
<dbReference type="Pfam" id="PF05201">
    <property type="entry name" value="GlutR_N"/>
    <property type="match status" value="1"/>
</dbReference>
<comment type="function">
    <text evidence="8">Catalyzes the NADPH-dependent reduction of glutamyl-tRNA(Glu) to glutamate 1-semialdehyde (GSA).</text>
</comment>
<dbReference type="Proteomes" id="UP001235760">
    <property type="component" value="Unassembled WGS sequence"/>
</dbReference>
<dbReference type="PROSITE" id="PS00747">
    <property type="entry name" value="GLUTR"/>
    <property type="match status" value="1"/>
</dbReference>
<dbReference type="InterPro" id="IPR006151">
    <property type="entry name" value="Shikm_DH/Glu-tRNA_Rdtase"/>
</dbReference>
<feature type="domain" description="Quinate/shikimate 5-dehydrogenase/glutamyl-tRNA reductase" evidence="11">
    <location>
        <begin position="195"/>
        <end position="327"/>
    </location>
</feature>
<dbReference type="Gene3D" id="3.30.460.30">
    <property type="entry name" value="Glutamyl-tRNA reductase, N-terminal domain"/>
    <property type="match status" value="1"/>
</dbReference>
<evidence type="ECO:0000259" key="10">
    <source>
        <dbReference type="Pfam" id="PF00745"/>
    </source>
</evidence>
<comment type="similarity">
    <text evidence="2 8 9">Belongs to the glutamyl-tRNA reductase family.</text>
</comment>
<protein>
    <recommendedName>
        <fullName evidence="3 8">Glutamyl-tRNA reductase</fullName>
        <shortName evidence="8">GluTR</shortName>
        <ecNumber evidence="3 8">1.2.1.70</ecNumber>
    </recommendedName>
</protein>
<keyword evidence="14" id="KW-1185">Reference proteome</keyword>
<feature type="binding site" evidence="8">
    <location>
        <begin position="72"/>
        <end position="75"/>
    </location>
    <ligand>
        <name>substrate</name>
    </ligand>
</feature>
<evidence type="ECO:0000313" key="13">
    <source>
        <dbReference type="EMBL" id="MDP4301390.1"/>
    </source>
</evidence>
<dbReference type="Pfam" id="PF01488">
    <property type="entry name" value="Shikimate_DH"/>
    <property type="match status" value="1"/>
</dbReference>
<dbReference type="GO" id="GO:0008883">
    <property type="term" value="F:glutamyl-tRNA reductase activity"/>
    <property type="evidence" value="ECO:0007669"/>
    <property type="project" value="UniProtKB-EC"/>
</dbReference>
<feature type="domain" description="Tetrapyrrole biosynthesis glutamyl-tRNA reductase dimerisation" evidence="10">
    <location>
        <begin position="343"/>
        <end position="438"/>
    </location>
</feature>
<dbReference type="HAMAP" id="MF_00087">
    <property type="entry name" value="Glu_tRNA_reductase"/>
    <property type="match status" value="1"/>
</dbReference>
<dbReference type="InterPro" id="IPR015895">
    <property type="entry name" value="4pyrrol_synth_GluRdtase_N"/>
</dbReference>
<accession>A0ABT9G4H2</accession>
<dbReference type="PIRSF" id="PIRSF000445">
    <property type="entry name" value="4pyrrol_synth_GluRdtase"/>
    <property type="match status" value="1"/>
</dbReference>